<reference evidence="1" key="1">
    <citation type="submission" date="2023-07" db="EMBL/GenBank/DDBJ databases">
        <authorList>
            <person name="Kim M.K."/>
        </authorList>
    </citation>
    <scope>NUCLEOTIDE SEQUENCE</scope>
    <source>
        <strain evidence="1">CA1-15</strain>
    </source>
</reference>
<name>A0ABT8ZW21_9SPHN</name>
<evidence type="ECO:0000313" key="1">
    <source>
        <dbReference type="EMBL" id="MDO7841766.1"/>
    </source>
</evidence>
<accession>A0ABT8ZW21</accession>
<gene>
    <name evidence="1" type="ORF">Q5H94_05465</name>
</gene>
<comment type="caution">
    <text evidence="1">The sequence shown here is derived from an EMBL/GenBank/DDBJ whole genome shotgun (WGS) entry which is preliminary data.</text>
</comment>
<dbReference type="RefSeq" id="WP_304560226.1">
    <property type="nucleotide sequence ID" value="NZ_JAUQSZ010000003.1"/>
</dbReference>
<proteinExistence type="predicted"/>
<sequence length="58" mass="6086">MQPAAEVHRSTEPTAAFGIIGKTLERLKLGRKVAAGFGHFGTPSSALILAFLISCFAV</sequence>
<dbReference type="Proteomes" id="UP001176468">
    <property type="component" value="Unassembled WGS sequence"/>
</dbReference>
<keyword evidence="2" id="KW-1185">Reference proteome</keyword>
<dbReference type="EMBL" id="JAUQSZ010000003">
    <property type="protein sequence ID" value="MDO7841766.1"/>
    <property type="molecule type" value="Genomic_DNA"/>
</dbReference>
<protein>
    <submittedName>
        <fullName evidence="1">Uncharacterized protein</fullName>
    </submittedName>
</protein>
<organism evidence="1 2">
    <name type="scientific">Sphingomonas immobilis</name>
    <dbReference type="NCBI Taxonomy" id="3063997"/>
    <lineage>
        <taxon>Bacteria</taxon>
        <taxon>Pseudomonadati</taxon>
        <taxon>Pseudomonadota</taxon>
        <taxon>Alphaproteobacteria</taxon>
        <taxon>Sphingomonadales</taxon>
        <taxon>Sphingomonadaceae</taxon>
        <taxon>Sphingomonas</taxon>
    </lineage>
</organism>
<evidence type="ECO:0000313" key="2">
    <source>
        <dbReference type="Proteomes" id="UP001176468"/>
    </source>
</evidence>